<accession>A0AAD1SQ89</accession>
<dbReference type="Proteomes" id="UP001295444">
    <property type="component" value="Chromosome 07"/>
</dbReference>
<name>A0AAD1SQ89_PELCU</name>
<dbReference type="Gene3D" id="3.30.70.1820">
    <property type="entry name" value="L1 transposable element, RRM domain"/>
    <property type="match status" value="1"/>
</dbReference>
<evidence type="ECO:0000256" key="1">
    <source>
        <dbReference type="SAM" id="MobiDB-lite"/>
    </source>
</evidence>
<sequence length="202" mass="22508">MAETAMETSSDEEPSLDTLNELPQRRGLHHTSSDEDDTPSTKRHIKSLLKDICSLFQADLAIVREDAHSLTGRVKLTEEEVTALQTKQTAMQETPDKTIQAQEGMAGKLADKEDKNRRNNIKLRGMPENVAMAKLLQYLLHLFHHLLPPKRAKAIILNGCYHIPKPPNGQKSSTRDLIVQLVSSLDKMAVLVPVSGLISMQI</sequence>
<dbReference type="AlphaFoldDB" id="A0AAD1SQ89"/>
<evidence type="ECO:0000313" key="3">
    <source>
        <dbReference type="Proteomes" id="UP001295444"/>
    </source>
</evidence>
<reference evidence="2" key="1">
    <citation type="submission" date="2022-03" db="EMBL/GenBank/DDBJ databases">
        <authorList>
            <person name="Alioto T."/>
            <person name="Alioto T."/>
            <person name="Gomez Garrido J."/>
        </authorList>
    </citation>
    <scope>NUCLEOTIDE SEQUENCE</scope>
</reference>
<organism evidence="2 3">
    <name type="scientific">Pelobates cultripes</name>
    <name type="common">Western spadefoot toad</name>
    <dbReference type="NCBI Taxonomy" id="61616"/>
    <lineage>
        <taxon>Eukaryota</taxon>
        <taxon>Metazoa</taxon>
        <taxon>Chordata</taxon>
        <taxon>Craniata</taxon>
        <taxon>Vertebrata</taxon>
        <taxon>Euteleostomi</taxon>
        <taxon>Amphibia</taxon>
        <taxon>Batrachia</taxon>
        <taxon>Anura</taxon>
        <taxon>Pelobatoidea</taxon>
        <taxon>Pelobatidae</taxon>
        <taxon>Pelobates</taxon>
    </lineage>
</organism>
<keyword evidence="3" id="KW-1185">Reference proteome</keyword>
<protein>
    <submittedName>
        <fullName evidence="2">Uncharacterized protein</fullName>
    </submittedName>
</protein>
<gene>
    <name evidence="2" type="ORF">PECUL_23A042609</name>
</gene>
<evidence type="ECO:0000313" key="2">
    <source>
        <dbReference type="EMBL" id="CAH2307367.1"/>
    </source>
</evidence>
<proteinExistence type="predicted"/>
<feature type="region of interest" description="Disordered" evidence="1">
    <location>
        <begin position="1"/>
        <end position="41"/>
    </location>
</feature>
<dbReference type="EMBL" id="OW240918">
    <property type="protein sequence ID" value="CAH2307367.1"/>
    <property type="molecule type" value="Genomic_DNA"/>
</dbReference>